<gene>
    <name evidence="2" type="ORF">MCNF_46890</name>
</gene>
<evidence type="ECO:0000313" key="3">
    <source>
        <dbReference type="Proteomes" id="UP000466931"/>
    </source>
</evidence>
<dbReference type="InterPro" id="IPR050564">
    <property type="entry name" value="F420-G6PD/mer"/>
</dbReference>
<dbReference type="PANTHER" id="PTHR43244">
    <property type="match status" value="1"/>
</dbReference>
<dbReference type="RefSeq" id="WP_085151439.1">
    <property type="nucleotide sequence ID" value="NZ_AP022612.1"/>
</dbReference>
<dbReference type="AlphaFoldDB" id="A0A7I7Y441"/>
<protein>
    <submittedName>
        <fullName evidence="2">LLM class F420-dependent oxidoreductase</fullName>
    </submittedName>
</protein>
<name>A0A7I7Y441_9MYCO</name>
<dbReference type="Gene3D" id="3.20.20.30">
    <property type="entry name" value="Luciferase-like domain"/>
    <property type="match status" value="1"/>
</dbReference>
<evidence type="ECO:0000259" key="1">
    <source>
        <dbReference type="Pfam" id="PF00296"/>
    </source>
</evidence>
<dbReference type="InterPro" id="IPR011251">
    <property type="entry name" value="Luciferase-like_dom"/>
</dbReference>
<keyword evidence="3" id="KW-1185">Reference proteome</keyword>
<sequence length="298" mass="32523">MTSSLPRGLGLWAGFLDRLPAADAVAGARELEAAGITTIWLQEYSGVDPFVRAALYLGATSRLTVALGVATIHARDPEAMVAAASTLHEAFPGRFVLGLGVSHRHLTESRGHNYRAPLETMRTYLADMTAVARRRTLPPIFLGALGPRMTELGAHLTAGVHSYFSPVEHTAASRAAVGETAWLAPTQLVCIGAAEAEWREPIREYFGLCLGMPNYRRNLARFGFSPDELEAVDDRLIDALAVPDTSSELRERIEQHRVAGADHIVLQFIPPPRADVVLRRVAELNIVEPNQEGHLQWA</sequence>
<dbReference type="SUPFAM" id="SSF51679">
    <property type="entry name" value="Bacterial luciferase-like"/>
    <property type="match status" value="1"/>
</dbReference>
<organism evidence="2 3">
    <name type="scientific">Mycolicibacterium confluentis</name>
    <dbReference type="NCBI Taxonomy" id="28047"/>
    <lineage>
        <taxon>Bacteria</taxon>
        <taxon>Bacillati</taxon>
        <taxon>Actinomycetota</taxon>
        <taxon>Actinomycetes</taxon>
        <taxon>Mycobacteriales</taxon>
        <taxon>Mycobacteriaceae</taxon>
        <taxon>Mycolicibacterium</taxon>
    </lineage>
</organism>
<reference evidence="2" key="1">
    <citation type="journal article" date="2019" name="Emerg. Microbes Infect.">
        <title>Comprehensive subspecies identification of 175 nontuberculous mycobacteria species based on 7547 genomic profiles.</title>
        <authorList>
            <person name="Matsumoto Y."/>
            <person name="Kinjo T."/>
            <person name="Motooka D."/>
            <person name="Nabeya D."/>
            <person name="Jung N."/>
            <person name="Uechi K."/>
            <person name="Horii T."/>
            <person name="Iida T."/>
            <person name="Fujita J."/>
            <person name="Nakamura S."/>
        </authorList>
    </citation>
    <scope>NUCLEOTIDE SEQUENCE [LARGE SCALE GENOMIC DNA]</scope>
    <source>
        <strain evidence="2">JCM 13671</strain>
    </source>
</reference>
<reference evidence="2" key="2">
    <citation type="submission" date="2020-02" db="EMBL/GenBank/DDBJ databases">
        <authorList>
            <person name="Matsumoto Y."/>
            <person name="Motooka D."/>
            <person name="Nakamura S."/>
        </authorList>
    </citation>
    <scope>NUCLEOTIDE SEQUENCE</scope>
    <source>
        <strain evidence="2">JCM 13671</strain>
    </source>
</reference>
<dbReference type="EMBL" id="AP022612">
    <property type="protein sequence ID" value="BBZ36084.1"/>
    <property type="molecule type" value="Genomic_DNA"/>
</dbReference>
<dbReference type="Proteomes" id="UP000466931">
    <property type="component" value="Chromosome"/>
</dbReference>
<dbReference type="Pfam" id="PF00296">
    <property type="entry name" value="Bac_luciferase"/>
    <property type="match status" value="1"/>
</dbReference>
<dbReference type="GO" id="GO:0016705">
    <property type="term" value="F:oxidoreductase activity, acting on paired donors, with incorporation or reduction of molecular oxygen"/>
    <property type="evidence" value="ECO:0007669"/>
    <property type="project" value="InterPro"/>
</dbReference>
<accession>A0A7I7Y441</accession>
<evidence type="ECO:0000313" key="2">
    <source>
        <dbReference type="EMBL" id="BBZ36084.1"/>
    </source>
</evidence>
<proteinExistence type="predicted"/>
<dbReference type="PANTHER" id="PTHR43244:SF2">
    <property type="entry name" value="CONSERVED HYPOTHETICAL ALANINE AND PROLINE-RICH PROTEIN"/>
    <property type="match status" value="1"/>
</dbReference>
<dbReference type="OrthoDB" id="4760590at2"/>
<dbReference type="InterPro" id="IPR036661">
    <property type="entry name" value="Luciferase-like_sf"/>
</dbReference>
<feature type="domain" description="Luciferase-like" evidence="1">
    <location>
        <begin position="20"/>
        <end position="261"/>
    </location>
</feature>